<dbReference type="GO" id="GO:0005085">
    <property type="term" value="F:guanyl-nucleotide exchange factor activity"/>
    <property type="evidence" value="ECO:0007669"/>
    <property type="project" value="InterPro"/>
</dbReference>
<evidence type="ECO:0000256" key="4">
    <source>
        <dbReference type="ARBA" id="ARBA00023054"/>
    </source>
</evidence>
<feature type="compositionally biased region" description="Polar residues" evidence="5">
    <location>
        <begin position="523"/>
        <end position="533"/>
    </location>
</feature>
<dbReference type="PROSITE" id="PS50010">
    <property type="entry name" value="DH_2"/>
    <property type="match status" value="1"/>
</dbReference>
<accession>A0A0T6B1I7</accession>
<evidence type="ECO:0000313" key="7">
    <source>
        <dbReference type="EMBL" id="KRT81051.1"/>
    </source>
</evidence>
<feature type="region of interest" description="Disordered" evidence="5">
    <location>
        <begin position="446"/>
        <end position="539"/>
    </location>
</feature>
<dbReference type="Pfam" id="PF17838">
    <property type="entry name" value="PH_16"/>
    <property type="match status" value="1"/>
</dbReference>
<dbReference type="SUPFAM" id="SSF48065">
    <property type="entry name" value="DBL homology domain (DH-domain)"/>
    <property type="match status" value="1"/>
</dbReference>
<proteinExistence type="predicted"/>
<evidence type="ECO:0000259" key="6">
    <source>
        <dbReference type="PROSITE" id="PS50010"/>
    </source>
</evidence>
<evidence type="ECO:0000256" key="3">
    <source>
        <dbReference type="ARBA" id="ARBA00022553"/>
    </source>
</evidence>
<dbReference type="Gene3D" id="1.20.900.10">
    <property type="entry name" value="Dbl homology (DH) domain"/>
    <property type="match status" value="1"/>
</dbReference>
<gene>
    <name evidence="7" type="ORF">AMK59_5076</name>
</gene>
<evidence type="ECO:0000256" key="5">
    <source>
        <dbReference type="SAM" id="MobiDB-lite"/>
    </source>
</evidence>
<dbReference type="PANTHER" id="PTHR45872">
    <property type="entry name" value="RHO GUANINE NUCLEOTIDE EXCHANGE FACTOR 2, ISOFORM D"/>
    <property type="match status" value="1"/>
</dbReference>
<protein>
    <recommendedName>
        <fullName evidence="6">DH domain-containing protein</fullName>
    </recommendedName>
</protein>
<dbReference type="InterPro" id="IPR035899">
    <property type="entry name" value="DBL_dom_sf"/>
</dbReference>
<dbReference type="PANTHER" id="PTHR45872:SF2">
    <property type="entry name" value="RHO GUANINE NUCLEOTIDE EXCHANGE FACTOR 2, ISOFORM D"/>
    <property type="match status" value="1"/>
</dbReference>
<evidence type="ECO:0000313" key="8">
    <source>
        <dbReference type="Proteomes" id="UP000051574"/>
    </source>
</evidence>
<evidence type="ECO:0000256" key="2">
    <source>
        <dbReference type="ARBA" id="ARBA00022490"/>
    </source>
</evidence>
<dbReference type="Pfam" id="PF00621">
    <property type="entry name" value="RhoGEF"/>
    <property type="match status" value="1"/>
</dbReference>
<keyword evidence="4" id="KW-0175">Coiled coil</keyword>
<dbReference type="InterPro" id="IPR001849">
    <property type="entry name" value="PH_domain"/>
</dbReference>
<dbReference type="InterPro" id="IPR000219">
    <property type="entry name" value="DH_dom"/>
</dbReference>
<dbReference type="EMBL" id="LJIG01016288">
    <property type="protein sequence ID" value="KRT81051.1"/>
    <property type="molecule type" value="Genomic_DNA"/>
</dbReference>
<dbReference type="Gene3D" id="2.30.29.30">
    <property type="entry name" value="Pleckstrin-homology domain (PH domain)/Phosphotyrosine-binding domain (PTB)"/>
    <property type="match status" value="1"/>
</dbReference>
<dbReference type="OrthoDB" id="2272012at2759"/>
<dbReference type="SMART" id="SM00233">
    <property type="entry name" value="PH"/>
    <property type="match status" value="1"/>
</dbReference>
<dbReference type="Proteomes" id="UP000051574">
    <property type="component" value="Unassembled WGS sequence"/>
</dbReference>
<dbReference type="SMART" id="SM00325">
    <property type="entry name" value="RhoGEF"/>
    <property type="match status" value="1"/>
</dbReference>
<keyword evidence="2" id="KW-0963">Cytoplasm</keyword>
<sequence>GNKGGILAIRCTTPGESVDIDNQALGYQANYGSTSSSLSSGSSNDSPSSSVNTFTIVTHSAGSSWDNENDYIEADPPDWQSSLSEEELTRLHPHEKKRQDVINELFHTERSHLRNLKVLERVFCKRIQEQKLLKDDEISLLFPNLCDLISIHSKFNSLMMSKKKDMVLVKDIGDILISMFDGPIGESFQKAAATFCEKQQHALDFIKEKRRKDSKFEMYLTDFEKDPACRRLPLQGFIPSEMQRLSKYPLLVERLIDIIEKNLDNEQIEYSQLELSKLQQAHNRSKEILNYVNEAAKQAWSKFRLQEIQKHLDTSVFEKTEHAIVNEFKNLDLTKYNLIYEGTVQLKRQTKALLNVHMVLLEEIVILLQREGERFLLKFFQSGIPGQQPLAPIIKMSNLLVRTNAALKCSLFLVSTSTQHSQMHELLTRDNTERKTWFKHLSDTAEAYNKREGKQKRPDPTPDEEETVVELPSTREPTEHAESIGGSEAATSESEQNTDGNQRIGSITDDDKDKRLSQDDGENNNVAIPVSSSTGGGASMKFTADDWPLIQPYEVQAEIPPVHSAAPVLTPLEQIKRKGDVVRQALEDKENLVADLLSIPREDYHHIADMAVEEAKNKELTEREPTALVLASLYQGKCANYVLMVY</sequence>
<dbReference type="AlphaFoldDB" id="A0A0T6B1I7"/>
<organism evidence="7 8">
    <name type="scientific">Oryctes borbonicus</name>
    <dbReference type="NCBI Taxonomy" id="1629725"/>
    <lineage>
        <taxon>Eukaryota</taxon>
        <taxon>Metazoa</taxon>
        <taxon>Ecdysozoa</taxon>
        <taxon>Arthropoda</taxon>
        <taxon>Hexapoda</taxon>
        <taxon>Insecta</taxon>
        <taxon>Pterygota</taxon>
        <taxon>Neoptera</taxon>
        <taxon>Endopterygota</taxon>
        <taxon>Coleoptera</taxon>
        <taxon>Polyphaga</taxon>
        <taxon>Scarabaeiformia</taxon>
        <taxon>Scarabaeidae</taxon>
        <taxon>Dynastinae</taxon>
        <taxon>Oryctes</taxon>
    </lineage>
</organism>
<feature type="non-terminal residue" evidence="7">
    <location>
        <position position="1"/>
    </location>
</feature>
<feature type="compositionally biased region" description="Polar residues" evidence="5">
    <location>
        <begin position="489"/>
        <end position="505"/>
    </location>
</feature>
<comment type="subcellular location">
    <subcellularLocation>
        <location evidence="1">Cytoplasm</location>
    </subcellularLocation>
</comment>
<feature type="compositionally biased region" description="Basic and acidic residues" evidence="5">
    <location>
        <begin position="446"/>
        <end position="460"/>
    </location>
</feature>
<comment type="caution">
    <text evidence="7">The sequence shown here is derived from an EMBL/GenBank/DDBJ whole genome shotgun (WGS) entry which is preliminary data.</text>
</comment>
<dbReference type="GO" id="GO:0001664">
    <property type="term" value="F:G protein-coupled receptor binding"/>
    <property type="evidence" value="ECO:0007669"/>
    <property type="project" value="TreeGrafter"/>
</dbReference>
<dbReference type="GO" id="GO:0005737">
    <property type="term" value="C:cytoplasm"/>
    <property type="evidence" value="ECO:0007669"/>
    <property type="project" value="UniProtKB-SubCell"/>
</dbReference>
<name>A0A0T6B1I7_9SCAR</name>
<dbReference type="InterPro" id="IPR011993">
    <property type="entry name" value="PH-like_dom_sf"/>
</dbReference>
<feature type="domain" description="DH" evidence="6">
    <location>
        <begin position="97"/>
        <end position="295"/>
    </location>
</feature>
<feature type="compositionally biased region" description="Basic and acidic residues" evidence="5">
    <location>
        <begin position="509"/>
        <end position="518"/>
    </location>
</feature>
<keyword evidence="8" id="KW-1185">Reference proteome</keyword>
<dbReference type="CDD" id="cd00160">
    <property type="entry name" value="RhoGEF"/>
    <property type="match status" value="1"/>
</dbReference>
<evidence type="ECO:0000256" key="1">
    <source>
        <dbReference type="ARBA" id="ARBA00004496"/>
    </source>
</evidence>
<dbReference type="InterPro" id="IPR041020">
    <property type="entry name" value="PH_16"/>
</dbReference>
<dbReference type="CDD" id="cd13329">
    <property type="entry name" value="PH_RhoGEF"/>
    <property type="match status" value="1"/>
</dbReference>
<dbReference type="SUPFAM" id="SSF50729">
    <property type="entry name" value="PH domain-like"/>
    <property type="match status" value="1"/>
</dbReference>
<keyword evidence="3" id="KW-0597">Phosphoprotein</keyword>
<dbReference type="GO" id="GO:0007186">
    <property type="term" value="P:G protein-coupled receptor signaling pathway"/>
    <property type="evidence" value="ECO:0007669"/>
    <property type="project" value="TreeGrafter"/>
</dbReference>
<reference evidence="7 8" key="1">
    <citation type="submission" date="2015-09" db="EMBL/GenBank/DDBJ databases">
        <title>Draft genome of the scarab beetle Oryctes borbonicus.</title>
        <authorList>
            <person name="Meyer J.M."/>
            <person name="Markov G.V."/>
            <person name="Baskaran P."/>
            <person name="Herrmann M."/>
            <person name="Sommer R.J."/>
            <person name="Roedelsperger C."/>
        </authorList>
    </citation>
    <scope>NUCLEOTIDE SEQUENCE [LARGE SCALE GENOMIC DNA]</scope>
    <source>
        <strain evidence="7">OB123</strain>
        <tissue evidence="7">Whole animal</tissue>
    </source>
</reference>